<keyword evidence="2" id="KW-1185">Reference proteome</keyword>
<proteinExistence type="predicted"/>
<gene>
    <name evidence="1" type="ORF">LTS18_014873</name>
</gene>
<comment type="caution">
    <text evidence="1">The sequence shown here is derived from an EMBL/GenBank/DDBJ whole genome shotgun (WGS) entry which is preliminary data.</text>
</comment>
<evidence type="ECO:0000313" key="1">
    <source>
        <dbReference type="EMBL" id="KAK3064987.1"/>
    </source>
</evidence>
<evidence type="ECO:0000313" key="2">
    <source>
        <dbReference type="Proteomes" id="UP001186974"/>
    </source>
</evidence>
<sequence>MPSMATEQARRTKRTVSGAEKSYPYEMTKEEVQNRLEQCEPSVLDAEIDTICGGFTGRTEDYHIRIAEIVDEIFTKYKEWTEGDDRIEVRAQLLSQAAEGRKIQTRRKRAKEVVAERWGQDCMPDLERLRQSDHLWKSIQGCCKLYPMWEDAKEWLDECVQKRRCKHGRGNFRSTEYIPRDFENATKEAKESLAVGLAISNDCSRDISDLHNAEHDELARSSEVIEINMSRADLTDDAVGSRITQHLDGDISNQTTAGASAPGSTVSHCALEEIARQGSGVVGTETQSLSSLSSVIHLRRLACRRSGSAPSTTCKTPSQPRTCTKSSRLDRSGHPSRPKDHRHPYSGSLKKPYTVTAATVVLPKRPRATVQTAGNHDSDVNKVPIGTSRRRTTTTGLLDGLKQKYDPLIGDLLKEMQGCLAAIKSSNRRLKDTQWERNLRVALKMLEKSEWAEIGTVDASRRNSLDAADVWYFTVEELERILQDGRRLDKPFVIIGAESGRASTAINDFLDRLEDRFGNGGLDVQDQKNGLAVRMATVEVCDVSSTKRWGF</sequence>
<dbReference type="Proteomes" id="UP001186974">
    <property type="component" value="Unassembled WGS sequence"/>
</dbReference>
<organism evidence="1 2">
    <name type="scientific">Coniosporium uncinatum</name>
    <dbReference type="NCBI Taxonomy" id="93489"/>
    <lineage>
        <taxon>Eukaryota</taxon>
        <taxon>Fungi</taxon>
        <taxon>Dikarya</taxon>
        <taxon>Ascomycota</taxon>
        <taxon>Pezizomycotina</taxon>
        <taxon>Dothideomycetes</taxon>
        <taxon>Dothideomycetes incertae sedis</taxon>
        <taxon>Coniosporium</taxon>
    </lineage>
</organism>
<protein>
    <submittedName>
        <fullName evidence="1">Uncharacterized protein</fullName>
    </submittedName>
</protein>
<dbReference type="EMBL" id="JAWDJW010006382">
    <property type="protein sequence ID" value="KAK3064987.1"/>
    <property type="molecule type" value="Genomic_DNA"/>
</dbReference>
<accession>A0ACC3DC38</accession>
<reference evidence="1" key="1">
    <citation type="submission" date="2024-09" db="EMBL/GenBank/DDBJ databases">
        <title>Black Yeasts Isolated from many extreme environments.</title>
        <authorList>
            <person name="Coleine C."/>
            <person name="Stajich J.E."/>
            <person name="Selbmann L."/>
        </authorList>
    </citation>
    <scope>NUCLEOTIDE SEQUENCE</scope>
    <source>
        <strain evidence="1">CCFEE 5737</strain>
    </source>
</reference>
<name>A0ACC3DC38_9PEZI</name>